<accession>A0A3P8UQS9</accession>
<dbReference type="InterPro" id="IPR038718">
    <property type="entry name" value="SNF2-like_sf"/>
</dbReference>
<name>A0A3P8UQS9_CYNSE</name>
<dbReference type="RefSeq" id="XP_024916137.1">
    <property type="nucleotide sequence ID" value="XM_025060369.1"/>
</dbReference>
<keyword evidence="8" id="KW-0539">Nucleus</keyword>
<dbReference type="RefSeq" id="XP_024916135.1">
    <property type="nucleotide sequence ID" value="XM_025060367.1"/>
</dbReference>
<dbReference type="InterPro" id="IPR049730">
    <property type="entry name" value="SNF2/RAD54-like_C"/>
</dbReference>
<feature type="region of interest" description="Disordered" evidence="9">
    <location>
        <begin position="1"/>
        <end position="189"/>
    </location>
</feature>
<evidence type="ECO:0000256" key="2">
    <source>
        <dbReference type="ARBA" id="ARBA00007025"/>
    </source>
</evidence>
<reference evidence="12" key="2">
    <citation type="submission" date="2025-08" db="UniProtKB">
        <authorList>
            <consortium name="Ensembl"/>
        </authorList>
    </citation>
    <scope>IDENTIFICATION</scope>
</reference>
<dbReference type="GO" id="GO:0004386">
    <property type="term" value="F:helicase activity"/>
    <property type="evidence" value="ECO:0007669"/>
    <property type="project" value="UniProtKB-KW"/>
</dbReference>
<organism evidence="12 13">
    <name type="scientific">Cynoglossus semilaevis</name>
    <name type="common">Tongue sole</name>
    <dbReference type="NCBI Taxonomy" id="244447"/>
    <lineage>
        <taxon>Eukaryota</taxon>
        <taxon>Metazoa</taxon>
        <taxon>Chordata</taxon>
        <taxon>Craniata</taxon>
        <taxon>Vertebrata</taxon>
        <taxon>Euteleostomi</taxon>
        <taxon>Actinopterygii</taxon>
        <taxon>Neopterygii</taxon>
        <taxon>Teleostei</taxon>
        <taxon>Neoteleostei</taxon>
        <taxon>Acanthomorphata</taxon>
        <taxon>Carangaria</taxon>
        <taxon>Pleuronectiformes</taxon>
        <taxon>Pleuronectoidei</taxon>
        <taxon>Cynoglossidae</taxon>
        <taxon>Cynoglossinae</taxon>
        <taxon>Cynoglossus</taxon>
    </lineage>
</organism>
<dbReference type="KEGG" id="csem:103385803"/>
<dbReference type="InterPro" id="IPR044574">
    <property type="entry name" value="ARIP4-like"/>
</dbReference>
<feature type="region of interest" description="Disordered" evidence="9">
    <location>
        <begin position="1378"/>
        <end position="1398"/>
    </location>
</feature>
<comment type="similarity">
    <text evidence="2">Belongs to the SNF2/RAD54 helicase family.</text>
</comment>
<comment type="subcellular location">
    <subcellularLocation>
        <location evidence="1">Nucleus</location>
    </subcellularLocation>
</comment>
<dbReference type="CDD" id="cd18069">
    <property type="entry name" value="DEXHc_ARIP4"/>
    <property type="match status" value="1"/>
</dbReference>
<keyword evidence="5" id="KW-0347">Helicase</keyword>
<evidence type="ECO:0000256" key="7">
    <source>
        <dbReference type="ARBA" id="ARBA00023125"/>
    </source>
</evidence>
<evidence type="ECO:0000256" key="6">
    <source>
        <dbReference type="ARBA" id="ARBA00022840"/>
    </source>
</evidence>
<dbReference type="SMART" id="SM00490">
    <property type="entry name" value="HELICc"/>
    <property type="match status" value="1"/>
</dbReference>
<dbReference type="InterPro" id="IPR014001">
    <property type="entry name" value="Helicase_ATP-bd"/>
</dbReference>
<evidence type="ECO:0000256" key="3">
    <source>
        <dbReference type="ARBA" id="ARBA00022741"/>
    </source>
</evidence>
<dbReference type="InterPro" id="IPR000330">
    <property type="entry name" value="SNF2_N"/>
</dbReference>
<evidence type="ECO:0000313" key="13">
    <source>
        <dbReference type="Proteomes" id="UP000265120"/>
    </source>
</evidence>
<sequence>MSEEAISESDLEESLNSEDERFNEDEKEEDNEDQEDDEDENDGDDEDDGVDRPTSAQDGRDSPSATSEETSSQPPSRPTSRPSSEAPSRPASGSQPTNSPESLNQKKRHSGKAKKQKGYKLTKSSRSSKSPNPSKPTHMRKNIRKLLKDDQLEAGTKAAQQEEMERRKRLEQQRKDFPTPAPPVPDPQLVDTASILGEVSRLVPGFLAKQDVICLDSSGDEEEKVEPKLPALDIRDDIIELSSGDEGTLQISSESADEEVETEEGSGAHINNALNLPDAQGRVLVNINHPAEEKDIFLAPQLARAVKPHQVGGIRFLYDNLIESLERYKTSSGFGCILAHSMGLGKTLQVISFIDILLRNTEAHTVLAIAPVNTLQNWLTEFNLWIPPQESFSPDTDPTLVSGRTFKVHILNDEHKTTLARAKVVEEWSRDGGVLLMGYEMYRLLSMKKSFVMGKKRKSKKPTGPIIIDLDEEDRQQELMQGIEKAIVRPGPDVVICDEGHRIKNYHASTSQALKNIRSRRRVVLTGYPLQNNLIEYWCMVDFVRPDFLGTRQEFSNMFERPILNGQCVDSTPQDVRLMRYRSHVLHSLLEGFVQRRGHDVLRNQLPFKDEYVIMVRLSPIQRALYTEFMRRFREAGNSGWLGLNPLKAFCVCCKIWNHPDVLYETLKKENQANEQDLDLDDITSASNARCPAPGAGLKPKVESSNSKVNNTLPALNPSQDKANQVITYEWARDVMLNYRTGLLQNSAKMVLLFHLIDESVKRKDKMLIFSQSLSTLTVIEDFLSKRPMPAEVAASSSHHNQTWVRNVNYFRLDGSTSATERERLINQFNDPENVTTWVFLLSTRAGCLGVNLIGANRVVVFDASWNPCHDAQAVCRVYRYGQKKPCYIYRLVCDFTLEKKIYDRQVSKQGMSDRVVDDLNPVLNFTRKEVESLLHFVEEEPEAEKRNRESSDDFETVIYNACQLYPHLITKLPFQHESLLVDRKESKLTKAEKRAAKKGYEDEKRASVPYSRPSYAPYYPTGDQVLTNIPAFNQRGWRPMVRADDKPVASVRPILSTPIPMLPRQVGMGIAGSTPASGLPVNFLQKAGVSVQRVVTTTDIVFPGINSTVDVQARISAGESIHVIRGSKGTYIRTNDGRIFAVRSGKLSRPVVGGSTASGDAQGSLIHPITNGCSSPVDQQQRSPNSEQQPSSPLGSDIFRELGRFGSSSGDAVGNAGNDLLSPALLSVVPHGDRGSSQKNQSLDLSGQLGDSLLASTLEMHGTKRKSTESQAGVQVGTKRSSVTASHFPGFTMGSSGLGFSPVGMNSPPLLGNLGAMNHPLLLGGSSGSSFLQTPGQTLADLQTILPSAGSDLLRATAAGNGHLAAPSSSSLSTVFSSASNTTPLSSTSTATTSSSLPPYLMNPSMSGLLGTGYPLSYSQPLLSESRMFPSSLLSGSGGFPVLNPTSNSSNFLCSYNNPNSSLLGAALTQPGGHQSMENGGSSDDDVIEVTGQ</sequence>
<feature type="compositionally biased region" description="Polar residues" evidence="9">
    <location>
        <begin position="1473"/>
        <end position="1483"/>
    </location>
</feature>
<dbReference type="GeneID" id="103385803"/>
<evidence type="ECO:0000256" key="4">
    <source>
        <dbReference type="ARBA" id="ARBA00022801"/>
    </source>
</evidence>
<dbReference type="GeneTree" id="ENSGT00940000155763"/>
<feature type="compositionally biased region" description="Acidic residues" evidence="9">
    <location>
        <begin position="1"/>
        <end position="49"/>
    </location>
</feature>
<dbReference type="GO" id="GO:0005524">
    <property type="term" value="F:ATP binding"/>
    <property type="evidence" value="ECO:0007669"/>
    <property type="project" value="UniProtKB-KW"/>
</dbReference>
<dbReference type="CDD" id="cd18793">
    <property type="entry name" value="SF2_C_SNF"/>
    <property type="match status" value="1"/>
</dbReference>
<dbReference type="InParanoid" id="A0A3P8UQS9"/>
<evidence type="ECO:0000313" key="12">
    <source>
        <dbReference type="Ensembl" id="ENSCSEP00000002620.1"/>
    </source>
</evidence>
<evidence type="ECO:0000259" key="11">
    <source>
        <dbReference type="PROSITE" id="PS51194"/>
    </source>
</evidence>
<evidence type="ECO:0000259" key="10">
    <source>
        <dbReference type="PROSITE" id="PS51192"/>
    </source>
</evidence>
<dbReference type="Pfam" id="PF00176">
    <property type="entry name" value="SNF2-rel_dom"/>
    <property type="match status" value="1"/>
</dbReference>
<dbReference type="OrthoDB" id="9900844at2759"/>
<feature type="compositionally biased region" description="Basic and acidic residues" evidence="9">
    <location>
        <begin position="163"/>
        <end position="177"/>
    </location>
</feature>
<dbReference type="PANTHER" id="PTHR45797:SF1">
    <property type="entry name" value="HELICASE ARIP4"/>
    <property type="match status" value="1"/>
</dbReference>
<dbReference type="PANTHER" id="PTHR45797">
    <property type="entry name" value="RAD54-LIKE"/>
    <property type="match status" value="1"/>
</dbReference>
<feature type="compositionally biased region" description="Low complexity" evidence="9">
    <location>
        <begin position="124"/>
        <end position="136"/>
    </location>
</feature>
<reference evidence="12" key="3">
    <citation type="submission" date="2025-09" db="UniProtKB">
        <authorList>
            <consortium name="Ensembl"/>
        </authorList>
    </citation>
    <scope>IDENTIFICATION</scope>
</reference>
<feature type="domain" description="Helicase C-terminal" evidence="11">
    <location>
        <begin position="756"/>
        <end position="924"/>
    </location>
</feature>
<dbReference type="GO" id="GO:0016887">
    <property type="term" value="F:ATP hydrolysis activity"/>
    <property type="evidence" value="ECO:0007669"/>
    <property type="project" value="InterPro"/>
</dbReference>
<keyword evidence="4" id="KW-0378">Hydrolase</keyword>
<dbReference type="InterPro" id="IPR044573">
    <property type="entry name" value="ARIP4_DEXHc"/>
</dbReference>
<feature type="compositionally biased region" description="Polar residues" evidence="9">
    <location>
        <begin position="1172"/>
        <end position="1195"/>
    </location>
</feature>
<dbReference type="SMART" id="SM00487">
    <property type="entry name" value="DEXDc"/>
    <property type="match status" value="1"/>
</dbReference>
<dbReference type="OMA" id="ESWGEFE"/>
<feature type="compositionally biased region" description="Polar residues" evidence="9">
    <location>
        <begin position="1270"/>
        <end position="1282"/>
    </location>
</feature>
<keyword evidence="3" id="KW-0547">Nucleotide-binding</keyword>
<feature type="compositionally biased region" description="Low complexity" evidence="9">
    <location>
        <begin position="62"/>
        <end position="92"/>
    </location>
</feature>
<feature type="domain" description="Helicase ATP-binding" evidence="10">
    <location>
        <begin position="327"/>
        <end position="547"/>
    </location>
</feature>
<dbReference type="Proteomes" id="UP000265120">
    <property type="component" value="Chromosome 11"/>
</dbReference>
<dbReference type="Ensembl" id="ENSCSET00000002661.1">
    <property type="protein sequence ID" value="ENSCSEP00000002620.1"/>
    <property type="gene ID" value="ENSCSEG00000001740.1"/>
</dbReference>
<evidence type="ECO:0000256" key="1">
    <source>
        <dbReference type="ARBA" id="ARBA00004123"/>
    </source>
</evidence>
<protein>
    <submittedName>
        <fullName evidence="12">RAD54 like 2</fullName>
    </submittedName>
</protein>
<dbReference type="GO" id="GO:0003677">
    <property type="term" value="F:DNA binding"/>
    <property type="evidence" value="ECO:0007669"/>
    <property type="project" value="UniProtKB-KW"/>
</dbReference>
<feature type="region of interest" description="Disordered" evidence="9">
    <location>
        <begin position="1467"/>
        <end position="1494"/>
    </location>
</feature>
<dbReference type="PROSITE" id="PS51194">
    <property type="entry name" value="HELICASE_CTER"/>
    <property type="match status" value="1"/>
</dbReference>
<feature type="region of interest" description="Disordered" evidence="9">
    <location>
        <begin position="692"/>
        <end position="717"/>
    </location>
</feature>
<evidence type="ECO:0000256" key="8">
    <source>
        <dbReference type="ARBA" id="ARBA00023242"/>
    </source>
</evidence>
<dbReference type="PROSITE" id="PS51192">
    <property type="entry name" value="HELICASE_ATP_BIND_1"/>
    <property type="match status" value="1"/>
</dbReference>
<keyword evidence="6" id="KW-0067">ATP-binding</keyword>
<dbReference type="STRING" id="244447.ENSCSEP00000002620"/>
<dbReference type="SUPFAM" id="SSF52540">
    <property type="entry name" value="P-loop containing nucleoside triphosphate hydrolases"/>
    <property type="match status" value="2"/>
</dbReference>
<feature type="region of interest" description="Disordered" evidence="9">
    <location>
        <begin position="1152"/>
        <end position="1202"/>
    </location>
</feature>
<feature type="compositionally biased region" description="Acidic residues" evidence="9">
    <location>
        <begin position="1484"/>
        <end position="1494"/>
    </location>
</feature>
<proteinExistence type="inferred from homology"/>
<evidence type="ECO:0000256" key="5">
    <source>
        <dbReference type="ARBA" id="ARBA00022806"/>
    </source>
</evidence>
<dbReference type="InterPro" id="IPR001650">
    <property type="entry name" value="Helicase_C-like"/>
</dbReference>
<feature type="compositionally biased region" description="Polar residues" evidence="9">
    <location>
        <begin position="703"/>
        <end position="717"/>
    </location>
</feature>
<feature type="region of interest" description="Disordered" evidence="9">
    <location>
        <begin position="1262"/>
        <end position="1282"/>
    </location>
</feature>
<dbReference type="Gene3D" id="3.40.50.10810">
    <property type="entry name" value="Tandem AAA-ATPase domain"/>
    <property type="match status" value="1"/>
</dbReference>
<keyword evidence="7" id="KW-0238">DNA-binding</keyword>
<dbReference type="CTD" id="23132"/>
<dbReference type="RefSeq" id="XP_008318015.1">
    <property type="nucleotide sequence ID" value="XM_008319793.3"/>
</dbReference>
<reference evidence="12 13" key="1">
    <citation type="journal article" date="2014" name="Nat. Genet.">
        <title>Whole-genome sequence of a flatfish provides insights into ZW sex chromosome evolution and adaptation to a benthic lifestyle.</title>
        <authorList>
            <person name="Chen S."/>
            <person name="Zhang G."/>
            <person name="Shao C."/>
            <person name="Huang Q."/>
            <person name="Liu G."/>
            <person name="Zhang P."/>
            <person name="Song W."/>
            <person name="An N."/>
            <person name="Chalopin D."/>
            <person name="Volff J.N."/>
            <person name="Hong Y."/>
            <person name="Li Q."/>
            <person name="Sha Z."/>
            <person name="Zhou H."/>
            <person name="Xie M."/>
            <person name="Yu Q."/>
            <person name="Liu Y."/>
            <person name="Xiang H."/>
            <person name="Wang N."/>
            <person name="Wu K."/>
            <person name="Yang C."/>
            <person name="Zhou Q."/>
            <person name="Liao X."/>
            <person name="Yang L."/>
            <person name="Hu Q."/>
            <person name="Zhang J."/>
            <person name="Meng L."/>
            <person name="Jin L."/>
            <person name="Tian Y."/>
            <person name="Lian J."/>
            <person name="Yang J."/>
            <person name="Miao G."/>
            <person name="Liu S."/>
            <person name="Liang Z."/>
            <person name="Yan F."/>
            <person name="Li Y."/>
            <person name="Sun B."/>
            <person name="Zhang H."/>
            <person name="Zhang J."/>
            <person name="Zhu Y."/>
            <person name="Du M."/>
            <person name="Zhao Y."/>
            <person name="Schartl M."/>
            <person name="Tang Q."/>
            <person name="Wang J."/>
        </authorList>
    </citation>
    <scope>NUCLEOTIDE SEQUENCE</scope>
</reference>
<dbReference type="GO" id="GO:0005634">
    <property type="term" value="C:nucleus"/>
    <property type="evidence" value="ECO:0007669"/>
    <property type="project" value="UniProtKB-SubCell"/>
</dbReference>
<evidence type="ECO:0000256" key="9">
    <source>
        <dbReference type="SAM" id="MobiDB-lite"/>
    </source>
</evidence>
<dbReference type="RefSeq" id="XP_024916136.1">
    <property type="nucleotide sequence ID" value="XM_025060368.1"/>
</dbReference>
<keyword evidence="13" id="KW-1185">Reference proteome</keyword>
<feature type="compositionally biased region" description="Basic residues" evidence="9">
    <location>
        <begin position="105"/>
        <end position="120"/>
    </location>
</feature>
<dbReference type="Pfam" id="PF00271">
    <property type="entry name" value="Helicase_C"/>
    <property type="match status" value="1"/>
</dbReference>
<dbReference type="Gene3D" id="3.40.50.300">
    <property type="entry name" value="P-loop containing nucleotide triphosphate hydrolases"/>
    <property type="match status" value="1"/>
</dbReference>
<feature type="compositionally biased region" description="Polar residues" evidence="9">
    <location>
        <begin position="93"/>
        <end position="103"/>
    </location>
</feature>
<dbReference type="InterPro" id="IPR027417">
    <property type="entry name" value="P-loop_NTPase"/>
</dbReference>